<dbReference type="SUPFAM" id="SSF100950">
    <property type="entry name" value="NagB/RpiA/CoA transferase-like"/>
    <property type="match status" value="1"/>
</dbReference>
<dbReference type="GO" id="GO:0005851">
    <property type="term" value="C:eukaryotic translation initiation factor 2B complex"/>
    <property type="evidence" value="ECO:0007669"/>
    <property type="project" value="TreeGrafter"/>
</dbReference>
<evidence type="ECO:0000256" key="2">
    <source>
        <dbReference type="ARBA" id="ARBA00022540"/>
    </source>
</evidence>
<dbReference type="InterPro" id="IPR000649">
    <property type="entry name" value="IF-2B-related"/>
</dbReference>
<dbReference type="GO" id="GO:0003743">
    <property type="term" value="F:translation initiation factor activity"/>
    <property type="evidence" value="ECO:0007669"/>
    <property type="project" value="UniProtKB-KW"/>
</dbReference>
<reference evidence="5" key="1">
    <citation type="submission" date="2019-10" db="EMBL/GenBank/DDBJ databases">
        <title>The sequence and de novo assembly of the wild yak genome.</title>
        <authorList>
            <person name="Liu Y."/>
        </authorList>
    </citation>
    <scope>NUCLEOTIDE SEQUENCE [LARGE SCALE GENOMIC DNA]</scope>
    <source>
        <strain evidence="5">WY2019</strain>
    </source>
</reference>
<dbReference type="PANTHER" id="PTHR45860">
    <property type="entry name" value="TRANSLATION INITIATION FACTOR EIF-2B SUBUNIT ALPHA"/>
    <property type="match status" value="1"/>
</dbReference>
<evidence type="ECO:0000256" key="3">
    <source>
        <dbReference type="ARBA" id="ARBA00022917"/>
    </source>
</evidence>
<evidence type="ECO:0000313" key="6">
    <source>
        <dbReference type="Proteomes" id="UP000322234"/>
    </source>
</evidence>
<protein>
    <submittedName>
        <fullName evidence="5">Uncharacterized protein</fullName>
    </submittedName>
</protein>
<dbReference type="InterPro" id="IPR042529">
    <property type="entry name" value="IF_2B-like_C"/>
</dbReference>
<dbReference type="Proteomes" id="UP000322234">
    <property type="component" value="Unassembled WGS sequence"/>
</dbReference>
<accession>A0A6B0RTC9</accession>
<keyword evidence="2" id="KW-0396">Initiation factor</keyword>
<evidence type="ECO:0000256" key="1">
    <source>
        <dbReference type="ARBA" id="ARBA00007251"/>
    </source>
</evidence>
<comment type="similarity">
    <text evidence="1 4">Belongs to the eIF-2B alpha/beta/delta subunits family.</text>
</comment>
<evidence type="ECO:0000256" key="4">
    <source>
        <dbReference type="RuleBase" id="RU003814"/>
    </source>
</evidence>
<keyword evidence="3" id="KW-0648">Protein biosynthesis</keyword>
<name>A0A6B0RTC9_9CETA</name>
<dbReference type="Pfam" id="PF01008">
    <property type="entry name" value="IF-2B"/>
    <property type="match status" value="1"/>
</dbReference>
<organism evidence="5 6">
    <name type="scientific">Bos mutus</name>
    <name type="common">wild yak</name>
    <dbReference type="NCBI Taxonomy" id="72004"/>
    <lineage>
        <taxon>Eukaryota</taxon>
        <taxon>Metazoa</taxon>
        <taxon>Chordata</taxon>
        <taxon>Craniata</taxon>
        <taxon>Vertebrata</taxon>
        <taxon>Euteleostomi</taxon>
        <taxon>Mammalia</taxon>
        <taxon>Eutheria</taxon>
        <taxon>Laurasiatheria</taxon>
        <taxon>Artiodactyla</taxon>
        <taxon>Ruminantia</taxon>
        <taxon>Pecora</taxon>
        <taxon>Bovidae</taxon>
        <taxon>Bovinae</taxon>
        <taxon>Bos</taxon>
    </lineage>
</organism>
<dbReference type="GO" id="GO:0005085">
    <property type="term" value="F:guanyl-nucleotide exchange factor activity"/>
    <property type="evidence" value="ECO:0007669"/>
    <property type="project" value="TreeGrafter"/>
</dbReference>
<evidence type="ECO:0000313" key="5">
    <source>
        <dbReference type="EMBL" id="MXQ93309.1"/>
    </source>
</evidence>
<keyword evidence="6" id="KW-1185">Reference proteome</keyword>
<proteinExistence type="inferred from homology"/>
<gene>
    <name evidence="5" type="ORF">E5288_WYG008033</name>
</gene>
<dbReference type="InterPro" id="IPR051501">
    <property type="entry name" value="eIF2B_alpha/beta/delta"/>
</dbReference>
<dbReference type="AlphaFoldDB" id="A0A6B0RTC9"/>
<dbReference type="EMBL" id="VBQZ03000092">
    <property type="protein sequence ID" value="MXQ93309.1"/>
    <property type="molecule type" value="Genomic_DNA"/>
</dbReference>
<comment type="caution">
    <text evidence="5">The sequence shown here is derived from an EMBL/GenBank/DDBJ whole genome shotgun (WGS) entry which is preliminary data.</text>
</comment>
<sequence length="227" mass="25051">MAKALCHLSVPFTVVPDAAVGYIMDNVDLVIVGAEGVVENGGIINKFTEISQMTSPRHYGPFLQIHKVQKAARVTSQECGKLGAKQEIQYCRPDPPGKLLSRPQSDSGDQVLLVHPRKLPTGMDQKQQINKHLESKLDHRGAPGEHTMQRSASNQAECCVMVRWNPVPVNTSKSTVSLPFQRMYSCFLLTTSSNRWTKIPDSPEFTALQSLLLLCPHASPCTSPNEF</sequence>
<dbReference type="PANTHER" id="PTHR45860:SF1">
    <property type="entry name" value="TRANSLATION INITIATION FACTOR EIF-2B SUBUNIT ALPHA"/>
    <property type="match status" value="1"/>
</dbReference>
<dbReference type="Gene3D" id="3.40.50.10470">
    <property type="entry name" value="Translation initiation factor eif-2b, domain 2"/>
    <property type="match status" value="1"/>
</dbReference>
<dbReference type="InterPro" id="IPR037171">
    <property type="entry name" value="NagB/RpiA_transferase-like"/>
</dbReference>